<organism evidence="3 4">
    <name type="scientific">Campylobacter hyointestinalis</name>
    <dbReference type="NCBI Taxonomy" id="198"/>
    <lineage>
        <taxon>Bacteria</taxon>
        <taxon>Pseudomonadati</taxon>
        <taxon>Campylobacterota</taxon>
        <taxon>Epsilonproteobacteria</taxon>
        <taxon>Campylobacterales</taxon>
        <taxon>Campylobacteraceae</taxon>
        <taxon>Campylobacter</taxon>
    </lineage>
</organism>
<dbReference type="AlphaFoldDB" id="A0A562XA33"/>
<evidence type="ECO:0000313" key="3">
    <source>
        <dbReference type="EMBL" id="TWO18999.1"/>
    </source>
</evidence>
<accession>A0A562XA33</accession>
<dbReference type="RefSeq" id="WP_063998582.1">
    <property type="nucleotide sequence ID" value="NZ_VOAP01000025.1"/>
</dbReference>
<feature type="transmembrane region" description="Helical" evidence="2">
    <location>
        <begin position="86"/>
        <end position="105"/>
    </location>
</feature>
<comment type="caution">
    <text evidence="3">The sequence shown here is derived from an EMBL/GenBank/DDBJ whole genome shotgun (WGS) entry which is preliminary data.</text>
</comment>
<proteinExistence type="inferred from homology"/>
<dbReference type="InterPro" id="IPR045324">
    <property type="entry name" value="Small_multidrug_res"/>
</dbReference>
<dbReference type="SUPFAM" id="SSF103481">
    <property type="entry name" value="Multidrug resistance efflux transporter EmrE"/>
    <property type="match status" value="1"/>
</dbReference>
<keyword evidence="2" id="KW-0472">Membrane</keyword>
<keyword evidence="2" id="KW-1133">Transmembrane helix</keyword>
<dbReference type="GO" id="GO:0022857">
    <property type="term" value="F:transmembrane transporter activity"/>
    <property type="evidence" value="ECO:0007669"/>
    <property type="project" value="InterPro"/>
</dbReference>
<comment type="similarity">
    <text evidence="1">Belongs to the drug/metabolite transporter (DMT) superfamily. Small multidrug resistance (SMR) (TC 2.A.7.1) family.</text>
</comment>
<keyword evidence="1 2" id="KW-0812">Transmembrane</keyword>
<dbReference type="Gene3D" id="1.10.3730.20">
    <property type="match status" value="1"/>
</dbReference>
<evidence type="ECO:0000313" key="4">
    <source>
        <dbReference type="Proteomes" id="UP000321812"/>
    </source>
</evidence>
<dbReference type="Pfam" id="PF00893">
    <property type="entry name" value="Multi_Drug_Res"/>
    <property type="match status" value="1"/>
</dbReference>
<dbReference type="EMBL" id="VOAP01000025">
    <property type="protein sequence ID" value="TWO18999.1"/>
    <property type="molecule type" value="Genomic_DNA"/>
</dbReference>
<feature type="transmembrane region" description="Helical" evidence="2">
    <location>
        <begin position="56"/>
        <end position="74"/>
    </location>
</feature>
<evidence type="ECO:0000256" key="1">
    <source>
        <dbReference type="RuleBase" id="RU003942"/>
    </source>
</evidence>
<dbReference type="Proteomes" id="UP000321812">
    <property type="component" value="Unassembled WGS sequence"/>
</dbReference>
<feature type="transmembrane region" description="Helical" evidence="2">
    <location>
        <begin position="29"/>
        <end position="49"/>
    </location>
</feature>
<evidence type="ECO:0000256" key="2">
    <source>
        <dbReference type="SAM" id="Phobius"/>
    </source>
</evidence>
<comment type="subcellular location">
    <subcellularLocation>
        <location evidence="1">Cell membrane</location>
        <topology evidence="1">Multi-pass membrane protein</topology>
    </subcellularLocation>
</comment>
<name>A0A562XA33_CAMHY</name>
<sequence>MNKGLFFVLLGAIFECGWAYGLKHADSNLEYLITICFICVSFFSFMSAFKYLLASVAYTLFIGFGTLFIVSAEILTDYFNGNSVDYLRLFFIFTLLVGVLGIKGVKN</sequence>
<protein>
    <submittedName>
        <fullName evidence="3">Chaperonin</fullName>
    </submittedName>
</protein>
<gene>
    <name evidence="3" type="ORF">YZ82_07760</name>
</gene>
<dbReference type="GO" id="GO:0005886">
    <property type="term" value="C:plasma membrane"/>
    <property type="evidence" value="ECO:0007669"/>
    <property type="project" value="UniProtKB-SubCell"/>
</dbReference>
<reference evidence="3 4" key="1">
    <citation type="submission" date="2019-07" db="EMBL/GenBank/DDBJ databases">
        <title>Rapid identification of Enteric Bacteria from Whole Genome Sequences (WGS) using Average Nucleotide Identity (ANI).</title>
        <authorList>
            <person name="Lane C."/>
        </authorList>
    </citation>
    <scope>NUCLEOTIDE SEQUENCE [LARGE SCALE GENOMIC DNA]</scope>
    <source>
        <strain evidence="3 4">D2411</strain>
    </source>
</reference>
<dbReference type="InterPro" id="IPR037185">
    <property type="entry name" value="EmrE-like"/>
</dbReference>